<name>A0AAD2H218_9AGAR</name>
<evidence type="ECO:0000313" key="3">
    <source>
        <dbReference type="Proteomes" id="UP001295794"/>
    </source>
</evidence>
<reference evidence="2" key="1">
    <citation type="submission" date="2023-11" db="EMBL/GenBank/DDBJ databases">
        <authorList>
            <person name="De Vega J J."/>
            <person name="De Vega J J."/>
        </authorList>
    </citation>
    <scope>NUCLEOTIDE SEQUENCE</scope>
</reference>
<accession>A0AAD2H218</accession>
<evidence type="ECO:0000256" key="1">
    <source>
        <dbReference type="SAM" id="MobiDB-lite"/>
    </source>
</evidence>
<proteinExistence type="predicted"/>
<feature type="region of interest" description="Disordered" evidence="1">
    <location>
        <begin position="85"/>
        <end position="194"/>
    </location>
</feature>
<feature type="compositionally biased region" description="Pro residues" evidence="1">
    <location>
        <begin position="254"/>
        <end position="264"/>
    </location>
</feature>
<feature type="compositionally biased region" description="Polar residues" evidence="1">
    <location>
        <begin position="110"/>
        <end position="122"/>
    </location>
</feature>
<dbReference type="EMBL" id="CAVNYO010000110">
    <property type="protein sequence ID" value="CAK5266658.1"/>
    <property type="molecule type" value="Genomic_DNA"/>
</dbReference>
<dbReference type="Proteomes" id="UP001295794">
    <property type="component" value="Unassembled WGS sequence"/>
</dbReference>
<sequence length="366" mass="38370">MASSRRPPQAPLLSSRVSNGPDFPGGYPRDSVVFATNAWEKPAKNPQGAAASEANGMGLLSTAKSYLPQNLNIGNPASYFSSAHISAPESKKTEGTGPYKDSLHTPHPPSLNTDGTVYSDFSTRAFLGSSRSTTPVPSDVAHASPSQLSTPGASVEAASPHVRAETLDSNAVATPTPQQQPVVESSGPESPRQVVALPSVAPFATAFVNSVPKSNEAQSPPVAAAQTSQPPLPVSPSTSSSSSSSGRETTLSPPSSPEVAPPHHLPTHHRFTLRRKHGRDSNGNGATGHAKGVSVDFASASGPVPESPRRASLDEPQPQHHSILSSQPKRSWIRNLRGEVKVLSGRMRHDQRKIEEGRKMMSGDAA</sequence>
<organism evidence="2 3">
    <name type="scientific">Mycena citricolor</name>
    <dbReference type="NCBI Taxonomy" id="2018698"/>
    <lineage>
        <taxon>Eukaryota</taxon>
        <taxon>Fungi</taxon>
        <taxon>Dikarya</taxon>
        <taxon>Basidiomycota</taxon>
        <taxon>Agaricomycotina</taxon>
        <taxon>Agaricomycetes</taxon>
        <taxon>Agaricomycetidae</taxon>
        <taxon>Agaricales</taxon>
        <taxon>Marasmiineae</taxon>
        <taxon>Mycenaceae</taxon>
        <taxon>Mycena</taxon>
    </lineage>
</organism>
<feature type="compositionally biased region" description="Low complexity" evidence="1">
    <location>
        <begin position="235"/>
        <end position="253"/>
    </location>
</feature>
<dbReference type="AlphaFoldDB" id="A0AAD2H218"/>
<feature type="region of interest" description="Disordered" evidence="1">
    <location>
        <begin position="212"/>
        <end position="333"/>
    </location>
</feature>
<protein>
    <submittedName>
        <fullName evidence="2">Uncharacterized protein</fullName>
    </submittedName>
</protein>
<gene>
    <name evidence="2" type="ORF">MYCIT1_LOCUS8568</name>
</gene>
<feature type="compositionally biased region" description="Basic residues" evidence="1">
    <location>
        <begin position="265"/>
        <end position="278"/>
    </location>
</feature>
<feature type="compositionally biased region" description="Polar residues" evidence="1">
    <location>
        <begin position="319"/>
        <end position="329"/>
    </location>
</feature>
<feature type="region of interest" description="Disordered" evidence="1">
    <location>
        <begin position="345"/>
        <end position="366"/>
    </location>
</feature>
<keyword evidence="3" id="KW-1185">Reference proteome</keyword>
<feature type="compositionally biased region" description="Polar residues" evidence="1">
    <location>
        <begin position="167"/>
        <end position="183"/>
    </location>
</feature>
<comment type="caution">
    <text evidence="2">The sequence shown here is derived from an EMBL/GenBank/DDBJ whole genome shotgun (WGS) entry which is preliminary data.</text>
</comment>
<evidence type="ECO:0000313" key="2">
    <source>
        <dbReference type="EMBL" id="CAK5266658.1"/>
    </source>
</evidence>
<feature type="compositionally biased region" description="Basic and acidic residues" evidence="1">
    <location>
        <begin position="352"/>
        <end position="366"/>
    </location>
</feature>
<feature type="region of interest" description="Disordered" evidence="1">
    <location>
        <begin position="1"/>
        <end position="29"/>
    </location>
</feature>